<organism evidence="4 5">
    <name type="scientific">Trichogramma kaykai</name>
    <dbReference type="NCBI Taxonomy" id="54128"/>
    <lineage>
        <taxon>Eukaryota</taxon>
        <taxon>Metazoa</taxon>
        <taxon>Ecdysozoa</taxon>
        <taxon>Arthropoda</taxon>
        <taxon>Hexapoda</taxon>
        <taxon>Insecta</taxon>
        <taxon>Pterygota</taxon>
        <taxon>Neoptera</taxon>
        <taxon>Endopterygota</taxon>
        <taxon>Hymenoptera</taxon>
        <taxon>Apocrita</taxon>
        <taxon>Proctotrupomorpha</taxon>
        <taxon>Chalcidoidea</taxon>
        <taxon>Trichogrammatidae</taxon>
        <taxon>Trichogramma</taxon>
    </lineage>
</organism>
<evidence type="ECO:0000313" key="4">
    <source>
        <dbReference type="EMBL" id="KAL3390997.1"/>
    </source>
</evidence>
<feature type="transmembrane region" description="Helical" evidence="2">
    <location>
        <begin position="541"/>
        <end position="569"/>
    </location>
</feature>
<gene>
    <name evidence="4" type="ORF">TKK_014251</name>
</gene>
<feature type="signal peptide" evidence="3">
    <location>
        <begin position="1"/>
        <end position="20"/>
    </location>
</feature>
<keyword evidence="5" id="KW-1185">Reference proteome</keyword>
<feature type="transmembrane region" description="Helical" evidence="2">
    <location>
        <begin position="581"/>
        <end position="603"/>
    </location>
</feature>
<keyword evidence="3" id="KW-0732">Signal</keyword>
<keyword evidence="2" id="KW-1133">Transmembrane helix</keyword>
<dbReference type="Pfam" id="PF24664">
    <property type="entry name" value="Monjiviricetes_fusion"/>
    <property type="match status" value="1"/>
</dbReference>
<feature type="chain" id="PRO_5044874294" description="Glycoprotein" evidence="3">
    <location>
        <begin position="21"/>
        <end position="689"/>
    </location>
</feature>
<evidence type="ECO:0000256" key="2">
    <source>
        <dbReference type="SAM" id="Phobius"/>
    </source>
</evidence>
<dbReference type="AlphaFoldDB" id="A0ABD2WD21"/>
<dbReference type="EMBL" id="JBJJXI010000113">
    <property type="protein sequence ID" value="KAL3390997.1"/>
    <property type="molecule type" value="Genomic_DNA"/>
</dbReference>
<sequence length="689" mass="76749">MLKSIILFITIINWVPQSNALSGYMCGRNSPNFRSVMTSTIGGCVVPLKNPESQKVYLQLLQHLAYRKVEFFSCKVLVHRVIRYCGAFSHNKIVAGGDSRYVHTLSKEACSDAVKYNEFKFESITIRDLIANATNRRTLTVAGELTTDDTCQGTKYTTKTAQYDEVVVTADLEIILSTEVASFDERLNRVIMPDNLVCNYRTVTCMDVSETSYFWNPTTSGNFCNFDQYAVLYEGESTRVRDIEGAGPTIYFTNTTSSTQFGLEKRGEVALCGYTLIATEHARLFILETRPNAGLAAKRVLDAENIILSAYFNTKLAYFAHHVKTQFDALYRDSLFQRCMLARQIIGNALSQSESRPDIFALAVMRKRGFSVILAGEAAHLISCAEVTCQIRAAKTCFNELPVTCKGAEGFLSPNTRIFTHLGTPRECSVVFPAIYDIDDVFIAMNPNVTLVQKPSIIQPLEVPTWNYEEIRFFMTSGIHSAEELEKLEDHMAFPLKRQALLKSVVRRLADRPSTAESGNFQKLLDEDTFNKMTRSYFRSLYAGFIEFGVVCAGIAGCVVVVQLIKLVIDTVVHGVTLYSIYGWSFRLLGAFFGSITTMLIHIGRPATNNNNDSNDNSNNNDVDNNPNGGNQSITPSAPIVPPRNLQNIQNANHTSLRSSLNSAGNSAERIIDIESRVLNSTHARVAKQ</sequence>
<feature type="region of interest" description="Disordered" evidence="1">
    <location>
        <begin position="609"/>
        <end position="645"/>
    </location>
</feature>
<dbReference type="Proteomes" id="UP001627154">
    <property type="component" value="Unassembled WGS sequence"/>
</dbReference>
<evidence type="ECO:0000256" key="1">
    <source>
        <dbReference type="SAM" id="MobiDB-lite"/>
    </source>
</evidence>
<accession>A0ABD2WD21</accession>
<evidence type="ECO:0000256" key="3">
    <source>
        <dbReference type="SAM" id="SignalP"/>
    </source>
</evidence>
<protein>
    <recommendedName>
        <fullName evidence="6">Glycoprotein</fullName>
    </recommendedName>
</protein>
<proteinExistence type="predicted"/>
<comment type="caution">
    <text evidence="4">The sequence shown here is derived from an EMBL/GenBank/DDBJ whole genome shotgun (WGS) entry which is preliminary data.</text>
</comment>
<evidence type="ECO:0008006" key="6">
    <source>
        <dbReference type="Google" id="ProtNLM"/>
    </source>
</evidence>
<keyword evidence="2" id="KW-0472">Membrane</keyword>
<feature type="compositionally biased region" description="Low complexity" evidence="1">
    <location>
        <begin position="609"/>
        <end position="631"/>
    </location>
</feature>
<keyword evidence="2" id="KW-0812">Transmembrane</keyword>
<name>A0ABD2WD21_9HYME</name>
<evidence type="ECO:0000313" key="5">
    <source>
        <dbReference type="Proteomes" id="UP001627154"/>
    </source>
</evidence>
<reference evidence="4 5" key="1">
    <citation type="journal article" date="2024" name="bioRxiv">
        <title>A reference genome for Trichogramma kaykai: A tiny desert-dwelling parasitoid wasp with competing sex-ratio distorters.</title>
        <authorList>
            <person name="Culotta J."/>
            <person name="Lindsey A.R."/>
        </authorList>
    </citation>
    <scope>NUCLEOTIDE SEQUENCE [LARGE SCALE GENOMIC DNA]</scope>
    <source>
        <strain evidence="4 5">KSX58</strain>
    </source>
</reference>